<dbReference type="Proteomes" id="UP000198287">
    <property type="component" value="Unassembled WGS sequence"/>
</dbReference>
<organism evidence="8 9">
    <name type="scientific">Folsomia candida</name>
    <name type="common">Springtail</name>
    <dbReference type="NCBI Taxonomy" id="158441"/>
    <lineage>
        <taxon>Eukaryota</taxon>
        <taxon>Metazoa</taxon>
        <taxon>Ecdysozoa</taxon>
        <taxon>Arthropoda</taxon>
        <taxon>Hexapoda</taxon>
        <taxon>Collembola</taxon>
        <taxon>Entomobryomorpha</taxon>
        <taxon>Isotomoidea</taxon>
        <taxon>Isotomidae</taxon>
        <taxon>Proisotominae</taxon>
        <taxon>Folsomia</taxon>
    </lineage>
</organism>
<dbReference type="GO" id="GO:0005635">
    <property type="term" value="C:nuclear envelope"/>
    <property type="evidence" value="ECO:0007669"/>
    <property type="project" value="TreeGrafter"/>
</dbReference>
<keyword evidence="9" id="KW-1185">Reference proteome</keyword>
<dbReference type="Pfam" id="PF03810">
    <property type="entry name" value="IBN_N"/>
    <property type="match status" value="1"/>
</dbReference>
<feature type="domain" description="Importin N-terminal" evidence="7">
    <location>
        <begin position="26"/>
        <end position="99"/>
    </location>
</feature>
<name>A0A226EZ45_FOLCA</name>
<dbReference type="InterPro" id="IPR013598">
    <property type="entry name" value="Exportin-1/Importin-b-like"/>
</dbReference>
<dbReference type="OMA" id="NPDQYTI"/>
<sequence length="1009" mass="112209">MSNLKEALIECLQGSLSPEGDVRRGAEERLKALEVTENHPIHLMEIVLDNGDHCLPPPIRQLASVILRQYIDTHWTSITEKFVAPEPSEQAKAILRSNLPIGLTYSESKIRNSIAAIISTIAHWDWPEQWPNLFEVLLQYLHNEKSVAGAMRVLTEFVKELTEEHLLQVAPIILPEMSVMINDKESYSSNTRARAVQVFRTCARVISILGQIDKKAPTRFLDPVLQNYVQVFTRALMEPENPGHYKLKKDIIKTVTVLLRYYQAKTSPYLAQLLPPAWAILTSLTVPFKAYLQGNEDDDDNIDSDGEKCGIESTLYAIFELVQALLENPQIAKTYMSDSLTDLIFYTTFYMQLPQERVEQWTSNPSSFASDEDEDSGTYSLRACAQDLLSLVSDEFNQQCIAALGQAVNRHLCTPAGQTDWRLQEACLYAVCSLGTNVAKPWSQSSGIPTAGCFDIHGFVQNIVIPGLSSQDILLVGRCLVLGSNFCTVIDPTLTENFIRAAVECLQPDRSIILKLLATKAIESFVNQSPEYEFVHKKLLEFLPVIVENLITFGAMGQSVDILTIVLETLTEILKLDDGFTASIGSKVTTLSIACFVKFNADPVICPIIEGILQILCKNRNCVVEVQERLTPTLISVLNNSSTEMGKSGPQGVALDLLTVVIRASPTPLSPMLVTDAFPAVINCITKSDDHTVWQNGGECLRAYTSVAPDQVYEYRDANGMSGLAYVVQIACRLLDPTMSEFSATLVGKLVTTLLSKTGNKLGDQLELLLRAVLSKLRSADTLSVIQNLLMVYAYLFNTQLEPALNFLDSVPGPTGQSALYFVMTEWVSRQHMFYGMFDRKVSSIALANLLLHGLNTKDPRVTQIQVKGELVDTKQMITRSKKKTEEWTKIPLLVKIFKLLIYELSCVTADTTADEEGETESESEDDDKENGVSCSGFNVEDLLFDDEESGVNVDDQDILSDPIYTVDLSIYLKDFLTAFSQQPHFPEFISHLNVQELKALSKIGLNIG</sequence>
<keyword evidence="3" id="KW-0813">Transport</keyword>
<dbReference type="EMBL" id="LNIX01000001">
    <property type="protein sequence ID" value="OXA62809.1"/>
    <property type="molecule type" value="Genomic_DNA"/>
</dbReference>
<dbReference type="InterPro" id="IPR058669">
    <property type="entry name" value="TPR_IPO7/11-like"/>
</dbReference>
<feature type="region of interest" description="Disordered" evidence="6">
    <location>
        <begin position="913"/>
        <end position="934"/>
    </location>
</feature>
<dbReference type="AlphaFoldDB" id="A0A226EZ45"/>
<comment type="similarity">
    <text evidence="2">Belongs to the importin beta family.</text>
</comment>
<evidence type="ECO:0000259" key="7">
    <source>
        <dbReference type="PROSITE" id="PS50166"/>
    </source>
</evidence>
<dbReference type="Pfam" id="PF08389">
    <property type="entry name" value="Xpo1"/>
    <property type="match status" value="1"/>
</dbReference>
<evidence type="ECO:0000256" key="5">
    <source>
        <dbReference type="ARBA" id="ARBA00023242"/>
    </source>
</evidence>
<dbReference type="InterPro" id="IPR016024">
    <property type="entry name" value="ARM-type_fold"/>
</dbReference>
<comment type="caution">
    <text evidence="8">The sequence shown here is derived from an EMBL/GenBank/DDBJ whole genome shotgun (WGS) entry which is preliminary data.</text>
</comment>
<proteinExistence type="inferred from homology"/>
<dbReference type="OrthoDB" id="431626at2759"/>
<dbReference type="InterPro" id="IPR001494">
    <property type="entry name" value="Importin-beta_N"/>
</dbReference>
<dbReference type="GO" id="GO:0031267">
    <property type="term" value="F:small GTPase binding"/>
    <property type="evidence" value="ECO:0007669"/>
    <property type="project" value="InterPro"/>
</dbReference>
<evidence type="ECO:0000256" key="6">
    <source>
        <dbReference type="SAM" id="MobiDB-lite"/>
    </source>
</evidence>
<dbReference type="PANTHER" id="PTHR10997">
    <property type="entry name" value="IMPORTIN-7, 8, 11"/>
    <property type="match status" value="1"/>
</dbReference>
<reference evidence="8 9" key="1">
    <citation type="submission" date="2015-12" db="EMBL/GenBank/DDBJ databases">
        <title>The genome of Folsomia candida.</title>
        <authorList>
            <person name="Faddeeva A."/>
            <person name="Derks M.F."/>
            <person name="Anvar Y."/>
            <person name="Smit S."/>
            <person name="Van Straalen N."/>
            <person name="Roelofs D."/>
        </authorList>
    </citation>
    <scope>NUCLEOTIDE SEQUENCE [LARGE SCALE GENOMIC DNA]</scope>
    <source>
        <strain evidence="8 9">VU population</strain>
        <tissue evidence="8">Whole body</tissue>
    </source>
</reference>
<evidence type="ECO:0000256" key="3">
    <source>
        <dbReference type="ARBA" id="ARBA00022448"/>
    </source>
</evidence>
<dbReference type="Pfam" id="PF25758">
    <property type="entry name" value="TPR_IPO11"/>
    <property type="match status" value="1"/>
</dbReference>
<dbReference type="GO" id="GO:0005829">
    <property type="term" value="C:cytosol"/>
    <property type="evidence" value="ECO:0007669"/>
    <property type="project" value="TreeGrafter"/>
</dbReference>
<dbReference type="InterPro" id="IPR011989">
    <property type="entry name" value="ARM-like"/>
</dbReference>
<dbReference type="GO" id="GO:0006606">
    <property type="term" value="P:protein import into nucleus"/>
    <property type="evidence" value="ECO:0007669"/>
    <property type="project" value="TreeGrafter"/>
</dbReference>
<comment type="subcellular location">
    <subcellularLocation>
        <location evidence="1">Nucleus</location>
    </subcellularLocation>
</comment>
<dbReference type="SMART" id="SM00913">
    <property type="entry name" value="IBN_N"/>
    <property type="match status" value="1"/>
</dbReference>
<gene>
    <name evidence="8" type="ORF">Fcan01_02503</name>
</gene>
<evidence type="ECO:0000313" key="9">
    <source>
        <dbReference type="Proteomes" id="UP000198287"/>
    </source>
</evidence>
<feature type="compositionally biased region" description="Acidic residues" evidence="6">
    <location>
        <begin position="913"/>
        <end position="929"/>
    </location>
</feature>
<dbReference type="PANTHER" id="PTHR10997:SF9">
    <property type="entry name" value="IMPORTIN-9"/>
    <property type="match status" value="1"/>
</dbReference>
<evidence type="ECO:0000256" key="1">
    <source>
        <dbReference type="ARBA" id="ARBA00004123"/>
    </source>
</evidence>
<evidence type="ECO:0000256" key="2">
    <source>
        <dbReference type="ARBA" id="ARBA00007991"/>
    </source>
</evidence>
<dbReference type="SUPFAM" id="SSF48371">
    <property type="entry name" value="ARM repeat"/>
    <property type="match status" value="1"/>
</dbReference>
<dbReference type="STRING" id="158441.A0A226EZ45"/>
<dbReference type="Gene3D" id="1.25.10.10">
    <property type="entry name" value="Leucine-rich Repeat Variant"/>
    <property type="match status" value="1"/>
</dbReference>
<dbReference type="PROSITE" id="PS50166">
    <property type="entry name" value="IMPORTIN_B_NT"/>
    <property type="match status" value="1"/>
</dbReference>
<keyword evidence="4" id="KW-0653">Protein transport</keyword>
<dbReference type="InterPro" id="IPR056840">
    <property type="entry name" value="HEAT_IPO9_central"/>
</dbReference>
<keyword evidence="5" id="KW-0539">Nucleus</keyword>
<evidence type="ECO:0000256" key="4">
    <source>
        <dbReference type="ARBA" id="ARBA00022927"/>
    </source>
</evidence>
<accession>A0A226EZ45</accession>
<dbReference type="Pfam" id="PF25018">
    <property type="entry name" value="HEAT_IPO9_c"/>
    <property type="match status" value="1"/>
</dbReference>
<evidence type="ECO:0000313" key="8">
    <source>
        <dbReference type="EMBL" id="OXA62809.1"/>
    </source>
</evidence>
<protein>
    <submittedName>
        <fullName evidence="8">Importin-9</fullName>
    </submittedName>
</protein>